<dbReference type="InterPro" id="IPR029070">
    <property type="entry name" value="Chitinase_insertion_sf"/>
</dbReference>
<feature type="compositionally biased region" description="Pro residues" evidence="5">
    <location>
        <begin position="866"/>
        <end position="878"/>
    </location>
</feature>
<comment type="similarity">
    <text evidence="1">Belongs to the glycosyl hydrolase 18 family. Chitinase class V subfamily.</text>
</comment>
<feature type="non-terminal residue" evidence="8">
    <location>
        <position position="1"/>
    </location>
</feature>
<evidence type="ECO:0000256" key="5">
    <source>
        <dbReference type="SAM" id="MobiDB-lite"/>
    </source>
</evidence>
<feature type="region of interest" description="Disordered" evidence="5">
    <location>
        <begin position="75"/>
        <end position="97"/>
    </location>
</feature>
<feature type="disulfide bond" evidence="4">
    <location>
        <begin position="171"/>
        <end position="183"/>
    </location>
</feature>
<feature type="domain" description="GH18" evidence="7">
    <location>
        <begin position="223"/>
        <end position="587"/>
    </location>
</feature>
<keyword evidence="8" id="KW-0378">Hydrolase</keyword>
<feature type="compositionally biased region" description="Acidic residues" evidence="5">
    <location>
        <begin position="879"/>
        <end position="893"/>
    </location>
</feature>
<evidence type="ECO:0000313" key="9">
    <source>
        <dbReference type="Proteomes" id="UP000250266"/>
    </source>
</evidence>
<dbReference type="Gene3D" id="3.10.50.10">
    <property type="match status" value="1"/>
</dbReference>
<dbReference type="EMBL" id="KV745623">
    <property type="protein sequence ID" value="OCK73889.1"/>
    <property type="molecule type" value="Genomic_DNA"/>
</dbReference>
<dbReference type="PROSITE" id="PS50941">
    <property type="entry name" value="CHIT_BIND_I_2"/>
    <property type="match status" value="1"/>
</dbReference>
<evidence type="ECO:0000256" key="3">
    <source>
        <dbReference type="ARBA" id="ARBA00022669"/>
    </source>
</evidence>
<evidence type="ECO:0000256" key="2">
    <source>
        <dbReference type="ARBA" id="ARBA00012729"/>
    </source>
</evidence>
<dbReference type="EC" id="3.2.1.14" evidence="2"/>
<feature type="compositionally biased region" description="Polar residues" evidence="5">
    <location>
        <begin position="75"/>
        <end position="94"/>
    </location>
</feature>
<dbReference type="SUPFAM" id="SSF57016">
    <property type="entry name" value="Plant lectins/antimicrobial peptides"/>
    <property type="match status" value="1"/>
</dbReference>
<dbReference type="Gene3D" id="3.20.20.80">
    <property type="entry name" value="Glycosidases"/>
    <property type="match status" value="1"/>
</dbReference>
<organism evidence="8 9">
    <name type="scientific">Lepidopterella palustris CBS 459.81</name>
    <dbReference type="NCBI Taxonomy" id="1314670"/>
    <lineage>
        <taxon>Eukaryota</taxon>
        <taxon>Fungi</taxon>
        <taxon>Dikarya</taxon>
        <taxon>Ascomycota</taxon>
        <taxon>Pezizomycotina</taxon>
        <taxon>Dothideomycetes</taxon>
        <taxon>Pleosporomycetidae</taxon>
        <taxon>Mytilinidiales</taxon>
        <taxon>Argynnaceae</taxon>
        <taxon>Lepidopterella</taxon>
    </lineage>
</organism>
<dbReference type="Proteomes" id="UP000250266">
    <property type="component" value="Unassembled WGS sequence"/>
</dbReference>
<dbReference type="SMART" id="SM00636">
    <property type="entry name" value="Glyco_18"/>
    <property type="match status" value="1"/>
</dbReference>
<dbReference type="PROSITE" id="PS51910">
    <property type="entry name" value="GH18_2"/>
    <property type="match status" value="1"/>
</dbReference>
<dbReference type="SMART" id="SM00270">
    <property type="entry name" value="ChtBD1"/>
    <property type="match status" value="2"/>
</dbReference>
<proteinExistence type="inferred from homology"/>
<dbReference type="OrthoDB" id="73875at2759"/>
<dbReference type="PROSITE" id="PS00026">
    <property type="entry name" value="CHIT_BIND_I_1"/>
    <property type="match status" value="1"/>
</dbReference>
<dbReference type="InterPro" id="IPR017853">
    <property type="entry name" value="GH"/>
</dbReference>
<reference evidence="8 9" key="1">
    <citation type="journal article" date="2016" name="Nat. Commun.">
        <title>Ectomycorrhizal ecology is imprinted in the genome of the dominant symbiotic fungus Cenococcum geophilum.</title>
        <authorList>
            <consortium name="DOE Joint Genome Institute"/>
            <person name="Peter M."/>
            <person name="Kohler A."/>
            <person name="Ohm R.A."/>
            <person name="Kuo A."/>
            <person name="Krutzmann J."/>
            <person name="Morin E."/>
            <person name="Arend M."/>
            <person name="Barry K.W."/>
            <person name="Binder M."/>
            <person name="Choi C."/>
            <person name="Clum A."/>
            <person name="Copeland A."/>
            <person name="Grisel N."/>
            <person name="Haridas S."/>
            <person name="Kipfer T."/>
            <person name="LaButti K."/>
            <person name="Lindquist E."/>
            <person name="Lipzen A."/>
            <person name="Maire R."/>
            <person name="Meier B."/>
            <person name="Mihaltcheva S."/>
            <person name="Molinier V."/>
            <person name="Murat C."/>
            <person name="Poggeler S."/>
            <person name="Quandt C.A."/>
            <person name="Sperisen C."/>
            <person name="Tritt A."/>
            <person name="Tisserant E."/>
            <person name="Crous P.W."/>
            <person name="Henrissat B."/>
            <person name="Nehls U."/>
            <person name="Egli S."/>
            <person name="Spatafora J.W."/>
            <person name="Grigoriev I.V."/>
            <person name="Martin F.M."/>
        </authorList>
    </citation>
    <scope>NUCLEOTIDE SEQUENCE [LARGE SCALE GENOMIC DNA]</scope>
    <source>
        <strain evidence="8 9">CBS 459.81</strain>
    </source>
</reference>
<dbReference type="InterPro" id="IPR001223">
    <property type="entry name" value="Glyco_hydro18_cat"/>
</dbReference>
<dbReference type="InterPro" id="IPR036861">
    <property type="entry name" value="Endochitinase-like_sf"/>
</dbReference>
<keyword evidence="9" id="KW-1185">Reference proteome</keyword>
<name>A0A8E2J912_9PEZI</name>
<feature type="disulfide bond" evidence="4">
    <location>
        <begin position="176"/>
        <end position="190"/>
    </location>
</feature>
<dbReference type="InterPro" id="IPR018371">
    <property type="entry name" value="Chitin-binding_1_CS"/>
</dbReference>
<dbReference type="Gene3D" id="3.30.60.10">
    <property type="entry name" value="Endochitinase-like"/>
    <property type="match status" value="1"/>
</dbReference>
<comment type="caution">
    <text evidence="4">Lacks conserved residue(s) required for the propagation of feature annotation.</text>
</comment>
<feature type="domain" description="Chitin-binding type-1" evidence="6">
    <location>
        <begin position="157"/>
        <end position="208"/>
    </location>
</feature>
<dbReference type="InterPro" id="IPR011583">
    <property type="entry name" value="Chitinase_II/V-like_cat"/>
</dbReference>
<dbReference type="SUPFAM" id="SSF54556">
    <property type="entry name" value="Chitinase insertion domain"/>
    <property type="match status" value="1"/>
</dbReference>
<dbReference type="GO" id="GO:0005975">
    <property type="term" value="P:carbohydrate metabolic process"/>
    <property type="evidence" value="ECO:0007669"/>
    <property type="project" value="InterPro"/>
</dbReference>
<evidence type="ECO:0000256" key="1">
    <source>
        <dbReference type="ARBA" id="ARBA00008682"/>
    </source>
</evidence>
<keyword evidence="3 4" id="KW-0147">Chitin-binding</keyword>
<dbReference type="InterPro" id="IPR001002">
    <property type="entry name" value="Chitin-bd_1"/>
</dbReference>
<evidence type="ECO:0000259" key="6">
    <source>
        <dbReference type="PROSITE" id="PS50941"/>
    </source>
</evidence>
<dbReference type="CDD" id="cd00035">
    <property type="entry name" value="ChtBD1"/>
    <property type="match status" value="1"/>
</dbReference>
<protein>
    <recommendedName>
        <fullName evidence="2">chitinase</fullName>
        <ecNumber evidence="2">3.2.1.14</ecNumber>
    </recommendedName>
</protein>
<feature type="compositionally biased region" description="Polar residues" evidence="5">
    <location>
        <begin position="909"/>
        <end position="919"/>
    </location>
</feature>
<dbReference type="Pfam" id="PF00187">
    <property type="entry name" value="Chitin_bind_1"/>
    <property type="match status" value="1"/>
</dbReference>
<feature type="region of interest" description="Disordered" evidence="5">
    <location>
        <begin position="857"/>
        <end position="929"/>
    </location>
</feature>
<dbReference type="GO" id="GO:0008843">
    <property type="term" value="F:endochitinase activity"/>
    <property type="evidence" value="ECO:0007669"/>
    <property type="project" value="UniProtKB-EC"/>
</dbReference>
<dbReference type="GO" id="GO:0008061">
    <property type="term" value="F:chitin binding"/>
    <property type="evidence" value="ECO:0007669"/>
    <property type="project" value="UniProtKB-UniRule"/>
</dbReference>
<dbReference type="PANTHER" id="PTHR11177:SF333">
    <property type="entry name" value="CHITINASE"/>
    <property type="match status" value="1"/>
</dbReference>
<accession>A0A8E2J912</accession>
<dbReference type="Pfam" id="PF00704">
    <property type="entry name" value="Glyco_hydro_18"/>
    <property type="match status" value="1"/>
</dbReference>
<feature type="compositionally biased region" description="Low complexity" evidence="5">
    <location>
        <begin position="920"/>
        <end position="929"/>
    </location>
</feature>
<dbReference type="InterPro" id="IPR050314">
    <property type="entry name" value="Glycosyl_Hydrlase_18"/>
</dbReference>
<evidence type="ECO:0000313" key="8">
    <source>
        <dbReference type="EMBL" id="OCK73889.1"/>
    </source>
</evidence>
<sequence>MLSLLQGDNSDSLKFTRRESNGTVIGLDQPDYGVNGSFLGLPNPYPVHQSPGKNHPIPIMAISEEYILGQLSTNKSTNATSSHSNQTFTGGNAQSKRKSLLSRGFTKILPLNKRDGPIQCGPGSPCLDGSCCNSDGKCGYGSSHCNSTVCISNCDATAMCGRDSLNGTVQCGLNICCSYYGWCGTTDTYCGNPDGLSPCQANFGSCQVISDPSCSASGGSSSGRTIGYYQSWYFSRNMRNRLCNKVMPSQIITDGLTHLNFAFLYFDPITFRAVPMDDADLLLYSAFTALKKPGHSLQTWISVGGWAFSDPGPTQHAWSDMVASSANRYQFISSLISFMTQYGFDGADLDWEYPSAEARGGRSGDAANFVTLVKEMKSAFNGYFGLSAVLAPDYTYISGSDPKGMEPYVDFFGFMAYDLHGAWDKSIPSLGAHVRAQTDIRDIDNDLRPLWFDGVDPSKINLGLAYYGRTYTLSDPSCGTFNCSYEDYGRAKFCTNFAGVLSLQEIKSMVSANDITPTLSNEAMVKYATYDTDQWVGYDDEETLALKRAYANSKCLGGTMIWSIDFYGNGSGNVPQSGAGVEHMSPTSATVIPLPVTSVASTATFTVDNPAASNVAVLSNEGDQNLPPGPGFANCNYCDLMRLITSTCCGIGGSVANPILILPEVPLPADLVLPAGFQPSSGFYSNAGIYYPPYTPLPNTVTIPSGTKFPVAFPIPAGYGLNEGGSNSTAVVVYINTTFWQNPPYVVSCSYPCTFVLPPYPVQTTWTPPATTTTIDGTTITTQPPVQTSEHIYVSKITVHTTDPATKTTSITTGDPACPVYTIPLALFDLPITVCPPPPLPPFPPAISLEFPGIPPPPITILSAPTPGPTTPGNVPPDNPEEENDDEENDESCPIDGSPEFSDDEPDDNNSYNDNTGSGTDTSVPPFTPTVVTSVTVTTTTLPPPPPTTITETVVITATPTATRPPAPPEPPTPQPGTQQLHCFNSGNSENRAYMINAIEGFCTGGRDKNWNELIPPDGTVSNDVFFLYSMWVTDKSIIQVSIQAKNGCSFKLQGGSATQYCGKMLRRLVDECNTNDVKYKQGGTLEDNCSLWTMDPGEIFGPVNNPCYKRGVPGPWPSCDFWTGTPKYTCGWCP</sequence>
<evidence type="ECO:0000256" key="4">
    <source>
        <dbReference type="PROSITE-ProRule" id="PRU00261"/>
    </source>
</evidence>
<evidence type="ECO:0000259" key="7">
    <source>
        <dbReference type="PROSITE" id="PS51910"/>
    </source>
</evidence>
<gene>
    <name evidence="8" type="ORF">K432DRAFT_471956</name>
</gene>
<dbReference type="SUPFAM" id="SSF51445">
    <property type="entry name" value="(Trans)glycosidases"/>
    <property type="match status" value="1"/>
</dbReference>
<dbReference type="PANTHER" id="PTHR11177">
    <property type="entry name" value="CHITINASE"/>
    <property type="match status" value="1"/>
</dbReference>
<dbReference type="AlphaFoldDB" id="A0A8E2J912"/>
<keyword evidence="4" id="KW-1015">Disulfide bond</keyword>